<dbReference type="Proteomes" id="UP000002221">
    <property type="component" value="Chromosome"/>
</dbReference>
<dbReference type="KEGG" id="rmr:Rmar_2638"/>
<comment type="caution">
    <text evidence="7">Lacks conserved residue(s) required for the propagation of feature annotation.</text>
</comment>
<name>D0MG21_RHOM4</name>
<evidence type="ECO:0000256" key="2">
    <source>
        <dbReference type="ARBA" id="ARBA00022603"/>
    </source>
</evidence>
<dbReference type="SUPFAM" id="SSF75217">
    <property type="entry name" value="alpha/beta knot"/>
    <property type="match status" value="1"/>
</dbReference>
<keyword evidence="5 7" id="KW-0819">tRNA processing</keyword>
<keyword evidence="4 7" id="KW-0949">S-adenosyl-L-methionine</keyword>
<feature type="binding site" evidence="7">
    <location>
        <position position="190"/>
    </location>
    <ligand>
        <name>S-adenosyl-L-methionine</name>
        <dbReference type="ChEBI" id="CHEBI:59789"/>
    </ligand>
</feature>
<dbReference type="EC" id="2.1.1.34" evidence="7"/>
<organism evidence="10 11">
    <name type="scientific">Rhodothermus marinus (strain ATCC 43812 / DSM 4252 / R-10)</name>
    <name type="common">Rhodothermus obamensis</name>
    <dbReference type="NCBI Taxonomy" id="518766"/>
    <lineage>
        <taxon>Bacteria</taxon>
        <taxon>Pseudomonadati</taxon>
        <taxon>Rhodothermota</taxon>
        <taxon>Rhodothermia</taxon>
        <taxon>Rhodothermales</taxon>
        <taxon>Rhodothermaceae</taxon>
        <taxon>Rhodothermus</taxon>
    </lineage>
</organism>
<comment type="similarity">
    <text evidence="7">Belongs to the class IV-like SAM-binding methyltransferase superfamily. RNA methyltransferase TrmH family.</text>
</comment>
<comment type="catalytic activity">
    <reaction evidence="7">
        <text>guanosine(18) in tRNA + S-adenosyl-L-methionine = 2'-O-methylguanosine(18) in tRNA + S-adenosyl-L-homocysteine + H(+)</text>
        <dbReference type="Rhea" id="RHEA:20077"/>
        <dbReference type="Rhea" id="RHEA-COMP:10190"/>
        <dbReference type="Rhea" id="RHEA-COMP:10192"/>
        <dbReference type="ChEBI" id="CHEBI:15378"/>
        <dbReference type="ChEBI" id="CHEBI:57856"/>
        <dbReference type="ChEBI" id="CHEBI:59789"/>
        <dbReference type="ChEBI" id="CHEBI:74269"/>
        <dbReference type="ChEBI" id="CHEBI:74445"/>
        <dbReference type="EC" id="2.1.1.34"/>
    </reaction>
</comment>
<dbReference type="GO" id="GO:0002938">
    <property type="term" value="P:tRNA guanine ribose methylation"/>
    <property type="evidence" value="ECO:0007669"/>
    <property type="project" value="UniProtKB-UniRule"/>
</dbReference>
<feature type="transmembrane region" description="Helical" evidence="8">
    <location>
        <begin position="189"/>
        <end position="212"/>
    </location>
</feature>
<keyword evidence="8" id="KW-0472">Membrane</keyword>
<dbReference type="PANTHER" id="PTHR43453:SF1">
    <property type="entry name" value="TRNA_RRNA METHYLTRANSFERASE SPOU TYPE DOMAIN-CONTAINING PROTEIN"/>
    <property type="match status" value="1"/>
</dbReference>
<feature type="domain" description="tRNA/rRNA methyltransferase SpoU type" evidence="9">
    <location>
        <begin position="74"/>
        <end position="210"/>
    </location>
</feature>
<comment type="function">
    <text evidence="7">Catalyzes the 2'-O methylation of guanosine at position 18 in tRNA.</text>
</comment>
<dbReference type="PANTHER" id="PTHR43453">
    <property type="entry name" value="RRNA METHYLASE-LIKE"/>
    <property type="match status" value="1"/>
</dbReference>
<sequence length="259" mass="28701">MLQTPEARLQQELQRVFQAAAQQGHLTDPEALVARLQGVSPDVIVAWLQPYLTERRRQRIEQVLDGRTYTVVPVVEGLANTGNVSAVMRSAEALGYQGFGIIKGQVQKYKTSERTAQGADKWLDVWTWPTAAEAVPALKAAGYRIVATALEEAEPIDTFDFTVPTALVFGNEVEGVSRELLAMADARCVIPIVGFTQSFNISVAAAIALYHAQRDRLARRGRHGDLSPEWKATLRAVFYLRSVQKAGVLLWERLQRSSK</sequence>
<dbReference type="InterPro" id="IPR033671">
    <property type="entry name" value="TrmH"/>
</dbReference>
<keyword evidence="8" id="KW-0812">Transmembrane</keyword>
<evidence type="ECO:0000259" key="9">
    <source>
        <dbReference type="Pfam" id="PF00588"/>
    </source>
</evidence>
<dbReference type="RefSeq" id="WP_012845120.1">
    <property type="nucleotide sequence ID" value="NC_013501.1"/>
</dbReference>
<evidence type="ECO:0000256" key="5">
    <source>
        <dbReference type="ARBA" id="ARBA00022694"/>
    </source>
</evidence>
<evidence type="ECO:0000256" key="7">
    <source>
        <dbReference type="HAMAP-Rule" id="MF_02060"/>
    </source>
</evidence>
<evidence type="ECO:0000256" key="3">
    <source>
        <dbReference type="ARBA" id="ARBA00022679"/>
    </source>
</evidence>
<dbReference type="GO" id="GO:0000049">
    <property type="term" value="F:tRNA binding"/>
    <property type="evidence" value="ECO:0007669"/>
    <property type="project" value="UniProtKB-UniRule"/>
</dbReference>
<keyword evidence="8" id="KW-1133">Transmembrane helix</keyword>
<keyword evidence="11" id="KW-1185">Reference proteome</keyword>
<dbReference type="CDD" id="cd18092">
    <property type="entry name" value="SpoU-like_TrmH"/>
    <property type="match status" value="1"/>
</dbReference>
<protein>
    <recommendedName>
        <fullName evidence="7">tRNA (guanosine(18)-2'-O)-methyltransferase</fullName>
        <ecNumber evidence="7">2.1.1.34</ecNumber>
    </recommendedName>
    <alternativeName>
        <fullName evidence="7">tRNA [Gm18] methyltransferase</fullName>
    </alternativeName>
</protein>
<dbReference type="STRING" id="518766.Rmar_2638"/>
<dbReference type="InterPro" id="IPR029028">
    <property type="entry name" value="Alpha/beta_knot_MTases"/>
</dbReference>
<dbReference type="EMBL" id="CP001807">
    <property type="protein sequence ID" value="ACY49510.1"/>
    <property type="molecule type" value="Genomic_DNA"/>
</dbReference>
<feature type="binding site" evidence="7">
    <location>
        <position position="148"/>
    </location>
    <ligand>
        <name>S-adenosyl-L-methionine</name>
        <dbReference type="ChEBI" id="CHEBI:59789"/>
    </ligand>
</feature>
<accession>D0MG21</accession>
<dbReference type="Gene3D" id="3.40.1280.10">
    <property type="match status" value="1"/>
</dbReference>
<dbReference type="Pfam" id="PF00588">
    <property type="entry name" value="SpoU_methylase"/>
    <property type="match status" value="1"/>
</dbReference>
<dbReference type="HOGENOM" id="CLU_021322_4_1_10"/>
<keyword evidence="6 7" id="KW-0694">RNA-binding</keyword>
<evidence type="ECO:0000256" key="4">
    <source>
        <dbReference type="ARBA" id="ARBA00022691"/>
    </source>
</evidence>
<reference evidence="10 11" key="1">
    <citation type="journal article" date="2009" name="Stand. Genomic Sci.">
        <title>Complete genome sequence of Rhodothermus marinus type strain (R-10).</title>
        <authorList>
            <person name="Nolan M."/>
            <person name="Tindall B.J."/>
            <person name="Pomrenke H."/>
            <person name="Lapidus A."/>
            <person name="Copeland A."/>
            <person name="Glavina Del Rio T."/>
            <person name="Lucas S."/>
            <person name="Chen F."/>
            <person name="Tice H."/>
            <person name="Cheng J.F."/>
            <person name="Saunders E."/>
            <person name="Han C."/>
            <person name="Bruce D."/>
            <person name="Goodwin L."/>
            <person name="Chain P."/>
            <person name="Pitluck S."/>
            <person name="Ovchinikova G."/>
            <person name="Pati A."/>
            <person name="Ivanova N."/>
            <person name="Mavromatis K."/>
            <person name="Chen A."/>
            <person name="Palaniappan K."/>
            <person name="Land M."/>
            <person name="Hauser L."/>
            <person name="Chang Y.J."/>
            <person name="Jeffries C.D."/>
            <person name="Brettin T."/>
            <person name="Goker M."/>
            <person name="Bristow J."/>
            <person name="Eisen J.A."/>
            <person name="Markowitz V."/>
            <person name="Hugenholtz P."/>
            <person name="Kyrpides N.C."/>
            <person name="Klenk H.P."/>
            <person name="Detter J.C."/>
        </authorList>
    </citation>
    <scope>NUCLEOTIDE SEQUENCE [LARGE SCALE GENOMIC DNA]</scope>
    <source>
        <strain evidence="11">ATCC 43812 / DSM 4252 / R-10</strain>
    </source>
</reference>
<dbReference type="OrthoDB" id="9794400at2"/>
<gene>
    <name evidence="7" type="primary">trmH</name>
    <name evidence="10" type="ordered locus">Rmar_2638</name>
</gene>
<dbReference type="GO" id="GO:0141100">
    <property type="term" value="F:tRNA (guanine(18)-2'-O)-methyltransferase activity"/>
    <property type="evidence" value="ECO:0007669"/>
    <property type="project" value="UniProtKB-UniRule"/>
</dbReference>
<dbReference type="AlphaFoldDB" id="D0MG21"/>
<evidence type="ECO:0000256" key="1">
    <source>
        <dbReference type="ARBA" id="ARBA00022555"/>
    </source>
</evidence>
<evidence type="ECO:0000313" key="11">
    <source>
        <dbReference type="Proteomes" id="UP000002221"/>
    </source>
</evidence>
<keyword evidence="1 7" id="KW-0820">tRNA-binding</keyword>
<dbReference type="InterPro" id="IPR001537">
    <property type="entry name" value="SpoU_MeTrfase"/>
</dbReference>
<dbReference type="eggNOG" id="COG0566">
    <property type="taxonomic scope" value="Bacteria"/>
</dbReference>
<keyword evidence="2 7" id="KW-0489">Methyltransferase</keyword>
<evidence type="ECO:0000256" key="8">
    <source>
        <dbReference type="SAM" id="Phobius"/>
    </source>
</evidence>
<evidence type="ECO:0000313" key="10">
    <source>
        <dbReference type="EMBL" id="ACY49510.1"/>
    </source>
</evidence>
<proteinExistence type="inferred from homology"/>
<dbReference type="HAMAP" id="MF_02060">
    <property type="entry name" value="tRNA_methyltr_TrmH"/>
    <property type="match status" value="1"/>
</dbReference>
<evidence type="ECO:0000256" key="6">
    <source>
        <dbReference type="ARBA" id="ARBA00022884"/>
    </source>
</evidence>
<keyword evidence="3 7" id="KW-0808">Transferase</keyword>
<dbReference type="InterPro" id="IPR029026">
    <property type="entry name" value="tRNA_m1G_MTases_N"/>
</dbReference>